<evidence type="ECO:0000313" key="1">
    <source>
        <dbReference type="EMBL" id="KYN28354.1"/>
    </source>
</evidence>
<dbReference type="AlphaFoldDB" id="A0A151JPB5"/>
<gene>
    <name evidence="1" type="ORF">ALC57_02231</name>
</gene>
<reference evidence="1 2" key="1">
    <citation type="submission" date="2015-09" db="EMBL/GenBank/DDBJ databases">
        <title>Trachymyrmex cornetzi WGS genome.</title>
        <authorList>
            <person name="Nygaard S."/>
            <person name="Hu H."/>
            <person name="Boomsma J."/>
            <person name="Zhang G."/>
        </authorList>
    </citation>
    <scope>NUCLEOTIDE SEQUENCE [LARGE SCALE GENOMIC DNA]</scope>
    <source>
        <strain evidence="1">Tcor2-1</strain>
        <tissue evidence="1">Whole body</tissue>
    </source>
</reference>
<sequence length="134" mass="15382">IMDIVIDIQGFCDVEDNFIPKEVAVLAINAMITGHWIMRPPYPFGELPERELWTEPISVWAAMDRANQNATFNYLVIPPSRHRPIRAHHFPRQTRLGYAHLTPEVEWRGFVLTAHSCPLTTNVPGLRTPERDNA</sequence>
<accession>A0A151JPB5</accession>
<organism evidence="1 2">
    <name type="scientific">Trachymyrmex cornetzi</name>
    <dbReference type="NCBI Taxonomy" id="471704"/>
    <lineage>
        <taxon>Eukaryota</taxon>
        <taxon>Metazoa</taxon>
        <taxon>Ecdysozoa</taxon>
        <taxon>Arthropoda</taxon>
        <taxon>Hexapoda</taxon>
        <taxon>Insecta</taxon>
        <taxon>Pterygota</taxon>
        <taxon>Neoptera</taxon>
        <taxon>Endopterygota</taxon>
        <taxon>Hymenoptera</taxon>
        <taxon>Apocrita</taxon>
        <taxon>Aculeata</taxon>
        <taxon>Formicoidea</taxon>
        <taxon>Formicidae</taxon>
        <taxon>Myrmicinae</taxon>
        <taxon>Trachymyrmex</taxon>
    </lineage>
</organism>
<name>A0A151JPB5_9HYME</name>
<keyword evidence="2" id="KW-1185">Reference proteome</keyword>
<protein>
    <submittedName>
        <fullName evidence="1">Uncharacterized protein</fullName>
    </submittedName>
</protein>
<dbReference type="Proteomes" id="UP000078492">
    <property type="component" value="Unassembled WGS sequence"/>
</dbReference>
<proteinExistence type="predicted"/>
<feature type="non-terminal residue" evidence="1">
    <location>
        <position position="1"/>
    </location>
</feature>
<dbReference type="EMBL" id="KQ978789">
    <property type="protein sequence ID" value="KYN28354.1"/>
    <property type="molecule type" value="Genomic_DNA"/>
</dbReference>
<evidence type="ECO:0000313" key="2">
    <source>
        <dbReference type="Proteomes" id="UP000078492"/>
    </source>
</evidence>